<dbReference type="Pfam" id="PF13457">
    <property type="entry name" value="GW"/>
    <property type="match status" value="2"/>
</dbReference>
<accession>A0A0R1SDX4</accession>
<evidence type="ECO:0000313" key="4">
    <source>
        <dbReference type="EMBL" id="KRL67798.1"/>
    </source>
</evidence>
<dbReference type="EMBL" id="AZEY01000029">
    <property type="protein sequence ID" value="KRL67798.1"/>
    <property type="molecule type" value="Genomic_DNA"/>
</dbReference>
<feature type="domain" description="GW" evidence="3">
    <location>
        <begin position="53"/>
        <end position="122"/>
    </location>
</feature>
<proteinExistence type="predicted"/>
<reference evidence="4 5" key="1">
    <citation type="journal article" date="2015" name="Genome Announc.">
        <title>Expanding the biotechnology potential of lactobacilli through comparative genomics of 213 strains and associated genera.</title>
        <authorList>
            <person name="Sun Z."/>
            <person name="Harris H.M."/>
            <person name="McCann A."/>
            <person name="Guo C."/>
            <person name="Argimon S."/>
            <person name="Zhang W."/>
            <person name="Yang X."/>
            <person name="Jeffery I.B."/>
            <person name="Cooney J.C."/>
            <person name="Kagawa T.F."/>
            <person name="Liu W."/>
            <person name="Song Y."/>
            <person name="Salvetti E."/>
            <person name="Wrobel A."/>
            <person name="Rasinkangas P."/>
            <person name="Parkhill J."/>
            <person name="Rea M.C."/>
            <person name="O'Sullivan O."/>
            <person name="Ritari J."/>
            <person name="Douillard F.P."/>
            <person name="Paul Ross R."/>
            <person name="Yang R."/>
            <person name="Briner A.E."/>
            <person name="Felis G.E."/>
            <person name="de Vos W.M."/>
            <person name="Barrangou R."/>
            <person name="Klaenhammer T.R."/>
            <person name="Caufield P.W."/>
            <person name="Cui Y."/>
            <person name="Zhang H."/>
            <person name="O'Toole P.W."/>
        </authorList>
    </citation>
    <scope>NUCLEOTIDE SEQUENCE [LARGE SCALE GENOMIC DNA]</scope>
    <source>
        <strain evidence="4 5">DSM 14421</strain>
    </source>
</reference>
<dbReference type="Gene3D" id="2.30.30.170">
    <property type="match status" value="1"/>
</dbReference>
<comment type="caution">
    <text evidence="4">The sequence shown here is derived from an EMBL/GenBank/DDBJ whole genome shotgun (WGS) entry which is preliminary data.</text>
</comment>
<sequence>MNKMLHKSLFIGITALGLFAAAGVASSQTVSAKSKAVKVTKNYATKSAGADRNVIPTGNYAIYTKPGTVKGARMVASKGTLRGLAGSQNSKDYFRAYRVAKTNKGSWYAKVVTFDYKNRGWIYVGKTNPDDDWASVGFGLKHTETTHTAAMPGTTTVKLTNPGITNVLWNAPYRSQYRAEKTIDDTEPYGGENFTVTKSVEMTREGTPYYYIVNQDRPSIRGWIYAGAVIEQVPVPTDPVPNNVVFAKIIDADSGYEVGTPTLTNTNTSLTNAAAFLTTELGNGSTDEAKLGAYAPGYTYSTLSAADKSANYSAIANAAYGSTVTVKARLASKAPADTLVDATLANATK</sequence>
<dbReference type="RefSeq" id="WP_057864242.1">
    <property type="nucleotide sequence ID" value="NZ_AZEY01000029.1"/>
</dbReference>
<name>A0A0R1SDX4_9LACO</name>
<dbReference type="Proteomes" id="UP000052013">
    <property type="component" value="Unassembled WGS sequence"/>
</dbReference>
<dbReference type="InterPro" id="IPR038200">
    <property type="entry name" value="GW_dom_sf"/>
</dbReference>
<feature type="chain" id="PRO_5039530496" evidence="2">
    <location>
        <begin position="21"/>
        <end position="349"/>
    </location>
</feature>
<keyword evidence="1 2" id="KW-0732">Signal</keyword>
<feature type="signal peptide" evidence="2">
    <location>
        <begin position="1"/>
        <end position="20"/>
    </location>
</feature>
<dbReference type="STRING" id="1423739.FC85_GL002658"/>
<evidence type="ECO:0000259" key="3">
    <source>
        <dbReference type="Pfam" id="PF13457"/>
    </source>
</evidence>
<dbReference type="AlphaFoldDB" id="A0A0R1SDX4"/>
<protein>
    <submittedName>
        <fullName evidence="4">Surface layer protein SlpC</fullName>
    </submittedName>
</protein>
<organism evidence="4 5">
    <name type="scientific">Lentilactobacillus diolivorans DSM 14421</name>
    <dbReference type="NCBI Taxonomy" id="1423739"/>
    <lineage>
        <taxon>Bacteria</taxon>
        <taxon>Bacillati</taxon>
        <taxon>Bacillota</taxon>
        <taxon>Bacilli</taxon>
        <taxon>Lactobacillales</taxon>
        <taxon>Lactobacillaceae</taxon>
        <taxon>Lentilactobacillus</taxon>
    </lineage>
</organism>
<gene>
    <name evidence="4" type="ORF">FC85_GL002658</name>
</gene>
<evidence type="ECO:0000256" key="1">
    <source>
        <dbReference type="ARBA" id="ARBA00022729"/>
    </source>
</evidence>
<dbReference type="InterPro" id="IPR025987">
    <property type="entry name" value="GW_dom"/>
</dbReference>
<evidence type="ECO:0000313" key="5">
    <source>
        <dbReference type="Proteomes" id="UP000052013"/>
    </source>
</evidence>
<dbReference type="PATRIC" id="fig|1423739.3.peg.2756"/>
<evidence type="ECO:0000256" key="2">
    <source>
        <dbReference type="SAM" id="SignalP"/>
    </source>
</evidence>
<feature type="domain" description="GW" evidence="3">
    <location>
        <begin position="159"/>
        <end position="228"/>
    </location>
</feature>